<organism evidence="3 4">
    <name type="scientific">Melanomma pulvis-pyrius CBS 109.77</name>
    <dbReference type="NCBI Taxonomy" id="1314802"/>
    <lineage>
        <taxon>Eukaryota</taxon>
        <taxon>Fungi</taxon>
        <taxon>Dikarya</taxon>
        <taxon>Ascomycota</taxon>
        <taxon>Pezizomycotina</taxon>
        <taxon>Dothideomycetes</taxon>
        <taxon>Pleosporomycetidae</taxon>
        <taxon>Pleosporales</taxon>
        <taxon>Melanommataceae</taxon>
        <taxon>Melanomma</taxon>
    </lineage>
</organism>
<name>A0A6A6XUM1_9PLEO</name>
<proteinExistence type="predicted"/>
<feature type="coiled-coil region" evidence="1">
    <location>
        <begin position="282"/>
        <end position="344"/>
    </location>
</feature>
<keyword evidence="1" id="KW-0175">Coiled coil</keyword>
<dbReference type="AlphaFoldDB" id="A0A6A6XUM1"/>
<gene>
    <name evidence="3" type="ORF">K505DRAFT_370443</name>
</gene>
<evidence type="ECO:0000256" key="1">
    <source>
        <dbReference type="SAM" id="Coils"/>
    </source>
</evidence>
<reference evidence="3" key="1">
    <citation type="journal article" date="2020" name="Stud. Mycol.">
        <title>101 Dothideomycetes genomes: a test case for predicting lifestyles and emergence of pathogens.</title>
        <authorList>
            <person name="Haridas S."/>
            <person name="Albert R."/>
            <person name="Binder M."/>
            <person name="Bloem J."/>
            <person name="Labutti K."/>
            <person name="Salamov A."/>
            <person name="Andreopoulos B."/>
            <person name="Baker S."/>
            <person name="Barry K."/>
            <person name="Bills G."/>
            <person name="Bluhm B."/>
            <person name="Cannon C."/>
            <person name="Castanera R."/>
            <person name="Culley D."/>
            <person name="Daum C."/>
            <person name="Ezra D."/>
            <person name="Gonzalez J."/>
            <person name="Henrissat B."/>
            <person name="Kuo A."/>
            <person name="Liang C."/>
            <person name="Lipzen A."/>
            <person name="Lutzoni F."/>
            <person name="Magnuson J."/>
            <person name="Mondo S."/>
            <person name="Nolan M."/>
            <person name="Ohm R."/>
            <person name="Pangilinan J."/>
            <person name="Park H.-J."/>
            <person name="Ramirez L."/>
            <person name="Alfaro M."/>
            <person name="Sun H."/>
            <person name="Tritt A."/>
            <person name="Yoshinaga Y."/>
            <person name="Zwiers L.-H."/>
            <person name="Turgeon B."/>
            <person name="Goodwin S."/>
            <person name="Spatafora J."/>
            <person name="Crous P."/>
            <person name="Grigoriev I."/>
        </authorList>
    </citation>
    <scope>NUCLEOTIDE SEQUENCE</scope>
    <source>
        <strain evidence="3">CBS 109.77</strain>
    </source>
</reference>
<evidence type="ECO:0000256" key="2">
    <source>
        <dbReference type="SAM" id="MobiDB-lite"/>
    </source>
</evidence>
<keyword evidence="4" id="KW-1185">Reference proteome</keyword>
<protein>
    <submittedName>
        <fullName evidence="3">Uncharacterized protein</fullName>
    </submittedName>
</protein>
<accession>A0A6A6XUM1</accession>
<dbReference type="OrthoDB" id="3796916at2759"/>
<feature type="compositionally biased region" description="Basic and acidic residues" evidence="2">
    <location>
        <begin position="377"/>
        <end position="409"/>
    </location>
</feature>
<evidence type="ECO:0000313" key="3">
    <source>
        <dbReference type="EMBL" id="KAF2800140.1"/>
    </source>
</evidence>
<feature type="region of interest" description="Disordered" evidence="2">
    <location>
        <begin position="368"/>
        <end position="489"/>
    </location>
</feature>
<dbReference type="Proteomes" id="UP000799757">
    <property type="component" value="Unassembled WGS sequence"/>
</dbReference>
<evidence type="ECO:0000313" key="4">
    <source>
        <dbReference type="Proteomes" id="UP000799757"/>
    </source>
</evidence>
<dbReference type="EMBL" id="MU001752">
    <property type="protein sequence ID" value="KAF2800140.1"/>
    <property type="molecule type" value="Genomic_DNA"/>
</dbReference>
<sequence length="489" mass="56850">MGEPRDLQHPAFPRLSSQLGDQLLGLYKKDCPASKEFQYMGHEFKAFHASYQIIRPYLQQPSDFISEVGLNLVRSIHDGVEAICEDIIEDVHTFAEQLERAKRVHENRVNSFFLLHGGKSTARDRNKRVLRFFEDNNYTLQRCQLRYGNMLLNLMLAVFVYAQCMHDVEDEAAFPDTSAYLIADLYTALTELRSRERREKRASRRNTLLVEAGLWWDGLPPNPPNMEPLAPMAILTRIWVNPEARLAANPAAGAQGFQDIIRQWRERSQQQRSHIIQLDTENQQLSGAMQQLTSDNVQLQQDNELLRTDNDTLRQATDRLHRDISRLIEEIQTERNARNRQEQDTNYYRERHDAVHQRYTALLAENERAKRHSRGGGVHEELPEIPHANARERERDRLHHRDSTPRDPPLRSSQPRTSHRSQHGPPVAYDTQKRDRRRSSSSSNRSNRSSDRWSRTSTAVETPTTRSRRNSSPKAPPIPIHTRPFRTGF</sequence>